<dbReference type="STRING" id="1000565.METUNv1_01671"/>
<protein>
    <submittedName>
        <fullName evidence="2">Uncharacterized protein</fullName>
    </submittedName>
</protein>
<dbReference type="Proteomes" id="UP000005019">
    <property type="component" value="Unassembled WGS sequence"/>
</dbReference>
<evidence type="ECO:0000313" key="2">
    <source>
        <dbReference type="EMBL" id="EGK71893.1"/>
    </source>
</evidence>
<dbReference type="EMBL" id="AFHG01000044">
    <property type="protein sequence ID" value="EGK71893.1"/>
    <property type="molecule type" value="Genomic_DNA"/>
</dbReference>
<evidence type="ECO:0000313" key="3">
    <source>
        <dbReference type="Proteomes" id="UP000005019"/>
    </source>
</evidence>
<comment type="caution">
    <text evidence="2">The sequence shown here is derived from an EMBL/GenBank/DDBJ whole genome shotgun (WGS) entry which is preliminary data.</text>
</comment>
<reference evidence="2 3" key="1">
    <citation type="journal article" date="2011" name="J. Bacteriol.">
        <title>Genome sequence of Methyloversatilis universalis FAM5T, a methylotrophic representative of the order Rhodocyclales.</title>
        <authorList>
            <person name="Kittichotirat W."/>
            <person name="Good N.M."/>
            <person name="Hall R."/>
            <person name="Bringel F."/>
            <person name="Lajus A."/>
            <person name="Medigue C."/>
            <person name="Smalley N.E."/>
            <person name="Beck D."/>
            <person name="Bumgarner R."/>
            <person name="Vuilleumier S."/>
            <person name="Kalyuzhnaya M.G."/>
        </authorList>
    </citation>
    <scope>NUCLEOTIDE SEQUENCE [LARGE SCALE GENOMIC DNA]</scope>
    <source>
        <strain evidence="3">ATCC BAA-1314 / JCM 13912 / FAM5</strain>
    </source>
</reference>
<gene>
    <name evidence="2" type="ORF">METUNv1_01671</name>
</gene>
<organism evidence="2 3">
    <name type="scientific">Methyloversatilis universalis (strain ATCC BAA-1314 / DSM 25237 / JCM 13912 / CCUG 52030 / FAM5)</name>
    <dbReference type="NCBI Taxonomy" id="1000565"/>
    <lineage>
        <taxon>Bacteria</taxon>
        <taxon>Pseudomonadati</taxon>
        <taxon>Pseudomonadota</taxon>
        <taxon>Betaproteobacteria</taxon>
        <taxon>Nitrosomonadales</taxon>
        <taxon>Sterolibacteriaceae</taxon>
        <taxon>Methyloversatilis</taxon>
    </lineage>
</organism>
<keyword evidence="3" id="KW-1185">Reference proteome</keyword>
<dbReference type="RefSeq" id="WP_008060671.1">
    <property type="nucleotide sequence ID" value="NZ_AFHG01000044.1"/>
</dbReference>
<evidence type="ECO:0000256" key="1">
    <source>
        <dbReference type="SAM" id="Phobius"/>
    </source>
</evidence>
<sequence length="82" mass="8536">MDALHVCGIAAAVVVLVRVVCLASHLSPDGWKGMLPRFFAFSVSLAAFGASAFAVAADLPFSGQALLMSVAGLIVSDRRMTR</sequence>
<accession>F5RC30</accession>
<keyword evidence="1" id="KW-0472">Membrane</keyword>
<proteinExistence type="predicted"/>
<name>F5RC30_METUF</name>
<dbReference type="AlphaFoldDB" id="F5RC30"/>
<feature type="transmembrane region" description="Helical" evidence="1">
    <location>
        <begin position="6"/>
        <end position="26"/>
    </location>
</feature>
<feature type="transmembrane region" description="Helical" evidence="1">
    <location>
        <begin position="38"/>
        <end position="55"/>
    </location>
</feature>
<keyword evidence="1" id="KW-1133">Transmembrane helix</keyword>
<keyword evidence="1" id="KW-0812">Transmembrane</keyword>